<feature type="domain" description="PLAT" evidence="3">
    <location>
        <begin position="32"/>
        <end position="157"/>
    </location>
</feature>
<keyword evidence="5" id="KW-1185">Reference proteome</keyword>
<comment type="caution">
    <text evidence="1">Lacks conserved residue(s) required for the propagation of feature annotation.</text>
</comment>
<name>A0AA36D452_9BILA</name>
<dbReference type="AlphaFoldDB" id="A0AA36D452"/>
<reference evidence="4" key="1">
    <citation type="submission" date="2023-06" db="EMBL/GenBank/DDBJ databases">
        <authorList>
            <person name="Delattre M."/>
        </authorList>
    </citation>
    <scope>NUCLEOTIDE SEQUENCE</scope>
    <source>
        <strain evidence="4">AF72</strain>
    </source>
</reference>
<organism evidence="4 5">
    <name type="scientific">Mesorhabditis spiculigera</name>
    <dbReference type="NCBI Taxonomy" id="96644"/>
    <lineage>
        <taxon>Eukaryota</taxon>
        <taxon>Metazoa</taxon>
        <taxon>Ecdysozoa</taxon>
        <taxon>Nematoda</taxon>
        <taxon>Chromadorea</taxon>
        <taxon>Rhabditida</taxon>
        <taxon>Rhabditina</taxon>
        <taxon>Rhabditomorpha</taxon>
        <taxon>Rhabditoidea</taxon>
        <taxon>Rhabditidae</taxon>
        <taxon>Mesorhabditinae</taxon>
        <taxon>Mesorhabditis</taxon>
    </lineage>
</organism>
<evidence type="ECO:0000256" key="2">
    <source>
        <dbReference type="SAM" id="MobiDB-lite"/>
    </source>
</evidence>
<feature type="compositionally biased region" description="Low complexity" evidence="2">
    <location>
        <begin position="8"/>
        <end position="24"/>
    </location>
</feature>
<dbReference type="PROSITE" id="PS50095">
    <property type="entry name" value="PLAT"/>
    <property type="match status" value="1"/>
</dbReference>
<evidence type="ECO:0000313" key="4">
    <source>
        <dbReference type="EMBL" id="CAJ0580376.1"/>
    </source>
</evidence>
<sequence>MAEAAEQPSSAVTSRSRTPRSPGSLASLCERASFSVVVRTSNSEDASTRAYIFVQLADSQGAITDKMRLKCSITHRKKFLRGHADLFIVVGQPHLADIATVQLWHQKRADTVDARLHHWELESVDVIEHRSQKIYHFDANCSMGKCLEKESTILLRDPKPAVKVLRKAAPPPRVPMEAVGVKKDVPENPLES</sequence>
<evidence type="ECO:0000256" key="1">
    <source>
        <dbReference type="PROSITE-ProRule" id="PRU00152"/>
    </source>
</evidence>
<comment type="caution">
    <text evidence="4">The sequence shown here is derived from an EMBL/GenBank/DDBJ whole genome shotgun (WGS) entry which is preliminary data.</text>
</comment>
<dbReference type="Gene3D" id="2.60.60.20">
    <property type="entry name" value="PLAT/LH2 domain"/>
    <property type="match status" value="1"/>
</dbReference>
<feature type="region of interest" description="Disordered" evidence="2">
    <location>
        <begin position="1"/>
        <end position="24"/>
    </location>
</feature>
<protein>
    <recommendedName>
        <fullName evidence="3">PLAT domain-containing protein</fullName>
    </recommendedName>
</protein>
<evidence type="ECO:0000259" key="3">
    <source>
        <dbReference type="PROSITE" id="PS50095"/>
    </source>
</evidence>
<dbReference type="EMBL" id="CATQJA010002659">
    <property type="protein sequence ID" value="CAJ0580376.1"/>
    <property type="molecule type" value="Genomic_DNA"/>
</dbReference>
<evidence type="ECO:0000313" key="5">
    <source>
        <dbReference type="Proteomes" id="UP001177023"/>
    </source>
</evidence>
<feature type="non-terminal residue" evidence="4">
    <location>
        <position position="192"/>
    </location>
</feature>
<dbReference type="Proteomes" id="UP001177023">
    <property type="component" value="Unassembled WGS sequence"/>
</dbReference>
<dbReference type="PANTHER" id="PTHR31718">
    <property type="entry name" value="PLAT DOMAIN-CONTAINING PROTEIN"/>
    <property type="match status" value="1"/>
</dbReference>
<proteinExistence type="predicted"/>
<dbReference type="PANTHER" id="PTHR31718:SF60">
    <property type="entry name" value="LIPOXYGENASE HOMOLOGY DOMAIN-CONTAINING PROTEIN 1"/>
    <property type="match status" value="1"/>
</dbReference>
<dbReference type="SUPFAM" id="SSF49723">
    <property type="entry name" value="Lipase/lipooxygenase domain (PLAT/LH2 domain)"/>
    <property type="match status" value="1"/>
</dbReference>
<dbReference type="Pfam" id="PF01477">
    <property type="entry name" value="PLAT"/>
    <property type="match status" value="1"/>
</dbReference>
<accession>A0AA36D452</accession>
<gene>
    <name evidence="4" type="ORF">MSPICULIGERA_LOCUS18574</name>
</gene>
<dbReference type="InterPro" id="IPR001024">
    <property type="entry name" value="PLAT/LH2_dom"/>
</dbReference>
<dbReference type="InterPro" id="IPR036392">
    <property type="entry name" value="PLAT/LH2_dom_sf"/>
</dbReference>